<evidence type="ECO:0000313" key="3">
    <source>
        <dbReference type="Proteomes" id="UP001271648"/>
    </source>
</evidence>
<accession>A0AAW9A845</accession>
<gene>
    <name evidence="2" type="ORF">QTL97_09690</name>
</gene>
<sequence>MKVVVCNSLVIIGAITSLIFATILGIYGQDISYYLNNRNPTIELTTVITIVTFLSIGLYIVTPFLVFKFLKLKKEYLIVCIIICALIGLPISLFSFFVWGMWMG</sequence>
<protein>
    <submittedName>
        <fullName evidence="2">Uncharacterized protein</fullName>
    </submittedName>
</protein>
<organism evidence="2 3">
    <name type="scientific">Sporosarcina thermotolerans</name>
    <dbReference type="NCBI Taxonomy" id="633404"/>
    <lineage>
        <taxon>Bacteria</taxon>
        <taxon>Bacillati</taxon>
        <taxon>Bacillota</taxon>
        <taxon>Bacilli</taxon>
        <taxon>Bacillales</taxon>
        <taxon>Caryophanaceae</taxon>
        <taxon>Sporosarcina</taxon>
    </lineage>
</organism>
<feature type="transmembrane region" description="Helical" evidence="1">
    <location>
        <begin position="47"/>
        <end position="67"/>
    </location>
</feature>
<keyword evidence="1" id="KW-0472">Membrane</keyword>
<keyword evidence="1" id="KW-0812">Transmembrane</keyword>
<keyword evidence="1" id="KW-1133">Transmembrane helix</keyword>
<dbReference type="EMBL" id="JAUBDJ010000005">
    <property type="protein sequence ID" value="MDW0117209.1"/>
    <property type="molecule type" value="Genomic_DNA"/>
</dbReference>
<name>A0AAW9A845_9BACL</name>
<evidence type="ECO:0000313" key="2">
    <source>
        <dbReference type="EMBL" id="MDW0117209.1"/>
    </source>
</evidence>
<dbReference type="Proteomes" id="UP001271648">
    <property type="component" value="Unassembled WGS sequence"/>
</dbReference>
<reference evidence="2 3" key="1">
    <citation type="submission" date="2023-06" db="EMBL/GenBank/DDBJ databases">
        <title>Sporosarcina sp. nov., isolated from Korean traditional fermented seafood 'Jeotgal'.</title>
        <authorList>
            <person name="Yang A.I."/>
            <person name="Shin N.-R."/>
        </authorList>
    </citation>
    <scope>NUCLEOTIDE SEQUENCE [LARGE SCALE GENOMIC DNA]</scope>
    <source>
        <strain evidence="2 3">KCTC43456</strain>
    </source>
</reference>
<feature type="transmembrane region" description="Helical" evidence="1">
    <location>
        <begin position="76"/>
        <end position="102"/>
    </location>
</feature>
<dbReference type="AlphaFoldDB" id="A0AAW9A845"/>
<dbReference type="RefSeq" id="WP_283732083.1">
    <property type="nucleotide sequence ID" value="NZ_CP125968.1"/>
</dbReference>
<evidence type="ECO:0000256" key="1">
    <source>
        <dbReference type="SAM" id="Phobius"/>
    </source>
</evidence>
<comment type="caution">
    <text evidence="2">The sequence shown here is derived from an EMBL/GenBank/DDBJ whole genome shotgun (WGS) entry which is preliminary data.</text>
</comment>
<keyword evidence="3" id="KW-1185">Reference proteome</keyword>
<proteinExistence type="predicted"/>
<feature type="transmembrane region" description="Helical" evidence="1">
    <location>
        <begin position="7"/>
        <end position="27"/>
    </location>
</feature>